<comment type="caution">
    <text evidence="14">The sequence shown here is derived from an EMBL/GenBank/DDBJ whole genome shotgun (WGS) entry which is preliminary data.</text>
</comment>
<evidence type="ECO:0008006" key="16">
    <source>
        <dbReference type="Google" id="ProtNLM"/>
    </source>
</evidence>
<keyword evidence="9" id="KW-0406">Ion transport</keyword>
<evidence type="ECO:0000256" key="3">
    <source>
        <dbReference type="ARBA" id="ARBA00022448"/>
    </source>
</evidence>
<keyword evidence="10 13" id="KW-0472">Membrane</keyword>
<feature type="transmembrane region" description="Helical" evidence="13">
    <location>
        <begin position="43"/>
        <end position="60"/>
    </location>
</feature>
<evidence type="ECO:0000256" key="6">
    <source>
        <dbReference type="ARBA" id="ARBA00022826"/>
    </source>
</evidence>
<dbReference type="InterPro" id="IPR010617">
    <property type="entry name" value="TMEM175-like"/>
</dbReference>
<keyword evidence="4" id="KW-0633">Potassium transport</keyword>
<keyword evidence="5 13" id="KW-0812">Transmembrane</keyword>
<feature type="transmembrane region" description="Helical" evidence="13">
    <location>
        <begin position="148"/>
        <end position="181"/>
    </location>
</feature>
<sequence length="374" mass="43150">MDSGRFETFADAIIAIIITVLVLKFTQPNEATFSALWEFKDQYISYLMSFLIVFNMWRSNHNLFYRVKQIDNITVILNGIILFLMSIIPYFTIWLANNLYSVAAETCMGIIFLLTHIFYTLSIKALIKNDPYNKELQKTVQSSKYIHIPLIFILIGFILTYTIFSLGIVVCNFLAIFAWIWIGRNDNTPMKTERFEGFVDAILAILITIIILGILLPLNGTWTSLGARYLDFITYAISFVVIFNYWNYHHNFFSIVNNINQKVIWLEAFSLFVISFLPFITIFVSNNFNTFIAQFLYGLDFIIISLINMFSVRALISSDPANIALRVLIGNYKGQILPSITLIFGIIIGYLFYPPAIIISCIISMIITWIYHLK</sequence>
<evidence type="ECO:0000256" key="5">
    <source>
        <dbReference type="ARBA" id="ARBA00022692"/>
    </source>
</evidence>
<evidence type="ECO:0000313" key="15">
    <source>
        <dbReference type="Proteomes" id="UP000077428"/>
    </source>
</evidence>
<evidence type="ECO:0000256" key="11">
    <source>
        <dbReference type="ARBA" id="ARBA00023303"/>
    </source>
</evidence>
<comment type="catalytic activity">
    <reaction evidence="12">
        <text>K(+)(in) = K(+)(out)</text>
        <dbReference type="Rhea" id="RHEA:29463"/>
        <dbReference type="ChEBI" id="CHEBI:29103"/>
    </reaction>
</comment>
<dbReference type="RefSeq" id="WP_081738400.1">
    <property type="nucleotide sequence ID" value="NZ_CABMAB010000034.1"/>
</dbReference>
<dbReference type="EMBL" id="LWMU01000070">
    <property type="protein sequence ID" value="KZX12411.1"/>
    <property type="molecule type" value="Genomic_DNA"/>
</dbReference>
<dbReference type="GO" id="GO:0016020">
    <property type="term" value="C:membrane"/>
    <property type="evidence" value="ECO:0007669"/>
    <property type="project" value="UniProtKB-SubCell"/>
</dbReference>
<evidence type="ECO:0000256" key="12">
    <source>
        <dbReference type="ARBA" id="ARBA00034430"/>
    </source>
</evidence>
<evidence type="ECO:0000313" key="14">
    <source>
        <dbReference type="EMBL" id="KZX12411.1"/>
    </source>
</evidence>
<dbReference type="PANTHER" id="PTHR31462">
    <property type="entry name" value="ENDOSOMAL/LYSOSOMAL POTASSIUM CHANNEL TMEM175"/>
    <property type="match status" value="1"/>
</dbReference>
<dbReference type="AlphaFoldDB" id="A0A166AS94"/>
<evidence type="ECO:0000256" key="8">
    <source>
        <dbReference type="ARBA" id="ARBA00022989"/>
    </source>
</evidence>
<dbReference type="Pfam" id="PF06736">
    <property type="entry name" value="TMEM175"/>
    <property type="match status" value="2"/>
</dbReference>
<dbReference type="Proteomes" id="UP000077428">
    <property type="component" value="Unassembled WGS sequence"/>
</dbReference>
<feature type="transmembrane region" description="Helical" evidence="13">
    <location>
        <begin position="7"/>
        <end position="23"/>
    </location>
</feature>
<proteinExistence type="inferred from homology"/>
<evidence type="ECO:0000256" key="4">
    <source>
        <dbReference type="ARBA" id="ARBA00022538"/>
    </source>
</evidence>
<feature type="transmembrane region" description="Helical" evidence="13">
    <location>
        <begin position="336"/>
        <end position="369"/>
    </location>
</feature>
<protein>
    <recommendedName>
        <fullName evidence="16">DUF1211 domain-containing protein</fullName>
    </recommendedName>
</protein>
<keyword evidence="11" id="KW-0407">Ion channel</keyword>
<evidence type="ECO:0000256" key="7">
    <source>
        <dbReference type="ARBA" id="ARBA00022958"/>
    </source>
</evidence>
<dbReference type="GO" id="GO:0015252">
    <property type="term" value="F:proton channel activity"/>
    <property type="evidence" value="ECO:0007669"/>
    <property type="project" value="InterPro"/>
</dbReference>
<dbReference type="PANTHER" id="PTHR31462:SF5">
    <property type="entry name" value="ENDOSOMAL_LYSOSOMAL PROTON CHANNEL TMEM175"/>
    <property type="match status" value="1"/>
</dbReference>
<name>A0A166AS94_METOA</name>
<dbReference type="GO" id="GO:0005267">
    <property type="term" value="F:potassium channel activity"/>
    <property type="evidence" value="ECO:0007669"/>
    <property type="project" value="UniProtKB-KW"/>
</dbReference>
<feature type="transmembrane region" description="Helical" evidence="13">
    <location>
        <begin position="296"/>
        <end position="316"/>
    </location>
</feature>
<feature type="transmembrane region" description="Helical" evidence="13">
    <location>
        <begin position="201"/>
        <end position="222"/>
    </location>
</feature>
<feature type="transmembrane region" description="Helical" evidence="13">
    <location>
        <begin position="72"/>
        <end position="96"/>
    </location>
</feature>
<dbReference type="STRING" id="66851.MBORA_11650"/>
<keyword evidence="7" id="KW-0630">Potassium</keyword>
<feature type="transmembrane region" description="Helical" evidence="13">
    <location>
        <begin position="229"/>
        <end position="248"/>
    </location>
</feature>
<keyword evidence="8 13" id="KW-1133">Transmembrane helix</keyword>
<keyword evidence="15" id="KW-1185">Reference proteome</keyword>
<feature type="transmembrane region" description="Helical" evidence="13">
    <location>
        <begin position="263"/>
        <end position="284"/>
    </location>
</feature>
<reference evidence="15" key="1">
    <citation type="journal article" date="2016" name="Genome Announc.">
        <title>Draft Genome Sequences of Methanobrevibacter curvatus DSM11111, Methanobrevibacter cuticularis DSM11139, Methanobrevibacter filiformis DSM11501, and Methanobrevibacter oralis DSM7256.</title>
        <authorList>
            <person name="Poehlein A."/>
            <person name="Seedorf H."/>
        </authorList>
    </citation>
    <scope>NUCLEOTIDE SEQUENCE [LARGE SCALE GENOMIC DNA]</scope>
    <source>
        <strain evidence="15">DSM 7256 / JCM 30027 / ZR</strain>
    </source>
</reference>
<dbReference type="PATRIC" id="fig|66851.6.peg.1267"/>
<comment type="similarity">
    <text evidence="2">Belongs to the TMEM175 family.</text>
</comment>
<evidence type="ECO:0000256" key="10">
    <source>
        <dbReference type="ARBA" id="ARBA00023136"/>
    </source>
</evidence>
<accession>A0A166AS94</accession>
<feature type="transmembrane region" description="Helical" evidence="13">
    <location>
        <begin position="108"/>
        <end position="127"/>
    </location>
</feature>
<comment type="subcellular location">
    <subcellularLocation>
        <location evidence="1">Membrane</location>
        <topology evidence="1">Multi-pass membrane protein</topology>
    </subcellularLocation>
</comment>
<keyword evidence="3" id="KW-0813">Transport</keyword>
<evidence type="ECO:0000256" key="13">
    <source>
        <dbReference type="SAM" id="Phobius"/>
    </source>
</evidence>
<evidence type="ECO:0000256" key="2">
    <source>
        <dbReference type="ARBA" id="ARBA00006920"/>
    </source>
</evidence>
<evidence type="ECO:0000256" key="1">
    <source>
        <dbReference type="ARBA" id="ARBA00004141"/>
    </source>
</evidence>
<evidence type="ECO:0000256" key="9">
    <source>
        <dbReference type="ARBA" id="ARBA00023065"/>
    </source>
</evidence>
<organism evidence="14 15">
    <name type="scientific">Methanobrevibacter oralis</name>
    <dbReference type="NCBI Taxonomy" id="66851"/>
    <lineage>
        <taxon>Archaea</taxon>
        <taxon>Methanobacteriati</taxon>
        <taxon>Methanobacteriota</taxon>
        <taxon>Methanomada group</taxon>
        <taxon>Methanobacteria</taxon>
        <taxon>Methanobacteriales</taxon>
        <taxon>Methanobacteriaceae</taxon>
        <taxon>Methanobrevibacter</taxon>
    </lineage>
</organism>
<gene>
    <name evidence="14" type="ORF">MBORA_11650</name>
</gene>
<keyword evidence="6" id="KW-0631">Potassium channel</keyword>